<dbReference type="AlphaFoldDB" id="A0AAV4HRN5"/>
<gene>
    <name evidence="1" type="ORF">ElyMa_002809900</name>
</gene>
<name>A0AAV4HRN5_9GAST</name>
<reference evidence="1 2" key="1">
    <citation type="journal article" date="2021" name="Elife">
        <title>Chloroplast acquisition without the gene transfer in kleptoplastic sea slugs, Plakobranchus ocellatus.</title>
        <authorList>
            <person name="Maeda T."/>
            <person name="Takahashi S."/>
            <person name="Yoshida T."/>
            <person name="Shimamura S."/>
            <person name="Takaki Y."/>
            <person name="Nagai Y."/>
            <person name="Toyoda A."/>
            <person name="Suzuki Y."/>
            <person name="Arimoto A."/>
            <person name="Ishii H."/>
            <person name="Satoh N."/>
            <person name="Nishiyama T."/>
            <person name="Hasebe M."/>
            <person name="Maruyama T."/>
            <person name="Minagawa J."/>
            <person name="Obokata J."/>
            <person name="Shigenobu S."/>
        </authorList>
    </citation>
    <scope>NUCLEOTIDE SEQUENCE [LARGE SCALE GENOMIC DNA]</scope>
</reference>
<comment type="caution">
    <text evidence="1">The sequence shown here is derived from an EMBL/GenBank/DDBJ whole genome shotgun (WGS) entry which is preliminary data.</text>
</comment>
<keyword evidence="1" id="KW-0687">Ribonucleoprotein</keyword>
<keyword evidence="1" id="KW-0689">Ribosomal protein</keyword>
<dbReference type="GO" id="GO:0005840">
    <property type="term" value="C:ribosome"/>
    <property type="evidence" value="ECO:0007669"/>
    <property type="project" value="UniProtKB-KW"/>
</dbReference>
<accession>A0AAV4HRN5</accession>
<organism evidence="1 2">
    <name type="scientific">Elysia marginata</name>
    <dbReference type="NCBI Taxonomy" id="1093978"/>
    <lineage>
        <taxon>Eukaryota</taxon>
        <taxon>Metazoa</taxon>
        <taxon>Spiralia</taxon>
        <taxon>Lophotrochozoa</taxon>
        <taxon>Mollusca</taxon>
        <taxon>Gastropoda</taxon>
        <taxon>Heterobranchia</taxon>
        <taxon>Euthyneura</taxon>
        <taxon>Panpulmonata</taxon>
        <taxon>Sacoglossa</taxon>
        <taxon>Placobranchoidea</taxon>
        <taxon>Plakobranchidae</taxon>
        <taxon>Elysia</taxon>
    </lineage>
</organism>
<protein>
    <submittedName>
        <fullName evidence="1">30S ribosomal protein S7P</fullName>
    </submittedName>
</protein>
<sequence>MPPPSKLERTDRVSIKRNRLRFQSQWSNYVIASRLSTEPEQFQVAVSLTCIGDDANDVLNGMRLQDTERDSVVKLTTIISEYCIGKANETFESYQFHKRNQMEGETPDNYVTDLRQIGNLCNLMEDRMIRDRIVIGIINTKQGKSC</sequence>
<evidence type="ECO:0000313" key="1">
    <source>
        <dbReference type="EMBL" id="GFS00235.1"/>
    </source>
</evidence>
<proteinExistence type="predicted"/>
<dbReference type="PANTHER" id="PTHR33198">
    <property type="entry name" value="ANK_REP_REGION DOMAIN-CONTAINING PROTEIN-RELATED"/>
    <property type="match status" value="1"/>
</dbReference>
<dbReference type="EMBL" id="BMAT01005821">
    <property type="protein sequence ID" value="GFS00235.1"/>
    <property type="molecule type" value="Genomic_DNA"/>
</dbReference>
<evidence type="ECO:0000313" key="2">
    <source>
        <dbReference type="Proteomes" id="UP000762676"/>
    </source>
</evidence>
<keyword evidence="2" id="KW-1185">Reference proteome</keyword>
<dbReference type="Proteomes" id="UP000762676">
    <property type="component" value="Unassembled WGS sequence"/>
</dbReference>